<keyword evidence="1" id="KW-0472">Membrane</keyword>
<accession>A0A9P8XRL9</accession>
<sequence>MIIGRFTTELRTDFSVEDFEEFGRRVTPLAVGYGIDSVPDITVDAPAIQSDLAYEENGHLISGMAAWVNDEMQRPLAFLERMGGIAHRERRRENIRLALATGVIAAVVALYVERGGA</sequence>
<evidence type="ECO:0000313" key="2">
    <source>
        <dbReference type="EMBL" id="KAH7014122.1"/>
    </source>
</evidence>
<reference evidence="2" key="1">
    <citation type="journal article" date="2021" name="Nat. Commun.">
        <title>Genetic determinants of endophytism in the Arabidopsis root mycobiome.</title>
        <authorList>
            <person name="Mesny F."/>
            <person name="Miyauchi S."/>
            <person name="Thiergart T."/>
            <person name="Pickel B."/>
            <person name="Atanasova L."/>
            <person name="Karlsson M."/>
            <person name="Huettel B."/>
            <person name="Barry K.W."/>
            <person name="Haridas S."/>
            <person name="Chen C."/>
            <person name="Bauer D."/>
            <person name="Andreopoulos W."/>
            <person name="Pangilinan J."/>
            <person name="LaButti K."/>
            <person name="Riley R."/>
            <person name="Lipzen A."/>
            <person name="Clum A."/>
            <person name="Drula E."/>
            <person name="Henrissat B."/>
            <person name="Kohler A."/>
            <person name="Grigoriev I.V."/>
            <person name="Martin F.M."/>
            <person name="Hacquard S."/>
        </authorList>
    </citation>
    <scope>NUCLEOTIDE SEQUENCE</scope>
    <source>
        <strain evidence="2">MPI-CAGE-CH-0230</strain>
    </source>
</reference>
<feature type="transmembrane region" description="Helical" evidence="1">
    <location>
        <begin position="95"/>
        <end position="112"/>
    </location>
</feature>
<dbReference type="GeneID" id="70189264"/>
<dbReference type="RefSeq" id="XP_046005089.1">
    <property type="nucleotide sequence ID" value="XM_046159718.1"/>
</dbReference>
<dbReference type="EMBL" id="JAGTJQ010000013">
    <property type="protein sequence ID" value="KAH7014122.1"/>
    <property type="molecule type" value="Genomic_DNA"/>
</dbReference>
<gene>
    <name evidence="2" type="ORF">B0I36DRAFT_369115</name>
</gene>
<keyword evidence="1" id="KW-0812">Transmembrane</keyword>
<evidence type="ECO:0000256" key="1">
    <source>
        <dbReference type="SAM" id="Phobius"/>
    </source>
</evidence>
<comment type="caution">
    <text evidence="2">The sequence shown here is derived from an EMBL/GenBank/DDBJ whole genome shotgun (WGS) entry which is preliminary data.</text>
</comment>
<dbReference type="Proteomes" id="UP000756346">
    <property type="component" value="Unassembled WGS sequence"/>
</dbReference>
<keyword evidence="1" id="KW-1133">Transmembrane helix</keyword>
<evidence type="ECO:0000313" key="3">
    <source>
        <dbReference type="Proteomes" id="UP000756346"/>
    </source>
</evidence>
<keyword evidence="3" id="KW-1185">Reference proteome</keyword>
<name>A0A9P8XRL9_9PEZI</name>
<organism evidence="2 3">
    <name type="scientific">Microdochium trichocladiopsis</name>
    <dbReference type="NCBI Taxonomy" id="1682393"/>
    <lineage>
        <taxon>Eukaryota</taxon>
        <taxon>Fungi</taxon>
        <taxon>Dikarya</taxon>
        <taxon>Ascomycota</taxon>
        <taxon>Pezizomycotina</taxon>
        <taxon>Sordariomycetes</taxon>
        <taxon>Xylariomycetidae</taxon>
        <taxon>Xylariales</taxon>
        <taxon>Microdochiaceae</taxon>
        <taxon>Microdochium</taxon>
    </lineage>
</organism>
<protein>
    <submittedName>
        <fullName evidence="2">Uncharacterized protein</fullName>
    </submittedName>
</protein>
<proteinExistence type="predicted"/>
<dbReference type="AlphaFoldDB" id="A0A9P8XRL9"/>